<dbReference type="PANTHER" id="PTHR42678">
    <property type="entry name" value="AMIDASE"/>
    <property type="match status" value="1"/>
</dbReference>
<dbReference type="EMBL" id="CAVNYO010000430">
    <property type="protein sequence ID" value="CAK5278882.1"/>
    <property type="molecule type" value="Genomic_DNA"/>
</dbReference>
<dbReference type="SUPFAM" id="SSF75304">
    <property type="entry name" value="Amidase signature (AS) enzymes"/>
    <property type="match status" value="1"/>
</dbReference>
<dbReference type="InterPro" id="IPR036928">
    <property type="entry name" value="AS_sf"/>
</dbReference>
<accession>A0AAD2K4R5</accession>
<proteinExistence type="predicted"/>
<evidence type="ECO:0000259" key="1">
    <source>
        <dbReference type="Pfam" id="PF01425"/>
    </source>
</evidence>
<dbReference type="InterPro" id="IPR023631">
    <property type="entry name" value="Amidase_dom"/>
</dbReference>
<gene>
    <name evidence="2" type="ORF">MYCIT1_LOCUS28515</name>
    <name evidence="3" type="ORF">MYCIT1_LOCUS28553</name>
</gene>
<sequence>HVRWELINAATPLLLNCAPRSVDTRASKLPTGSMEKGLILPLISGPSRSSVSSASGISWRRAIALACTIVWISTGLSSWERYASRSTRADRRSFPDLYDASIHELQTGLDAGDFTSVHLVQVCREFKSFMRFRKAKHSPPPGLLCAHRRSQSHAARRDRDEPVCAATGCGTGRGKTAERKEGLDAWDPGPAQGVSGGASHVVHVAYLAGWIQDNIATVATEGDCLRDRNEAMLKMLLPEDAGVVKRLRRAGAIILGKSNMCEFAHARGYLASGWSGRGGQATSAYFPNGSPGGSSGGSGIATSIGLATVSLGTETDGSITYPSSMNNIVGVKPTVGLTSRAGVIPISLHQDTVGPMTRSVADAAILLGSIAGIDPNDNFTLAQPSPLPDYIQALDQHGIPGKRIGVPRSFVNSSLAAKYPVIMSQFQDALHVMQTLGAQVVDPANVPTAEEILSLPEMERSQPAVVEFKVTLNEYYSSLISNPSGVRSMAELIEFNDAHPELEKPEGYEGQELLIRANHTDGYDSDYYAARSKNYRLGYGIDTVLKELKLDALVLPHFVAPVSATPAMAGYPIVTVPLGFFPESSGTEPMGAGTIFPAPGMPFGLTFFGTAYSEFTLIQLAYAFEQETRVRRLGPRGYSSAVPKTQLDDIVQRARGNPACLH</sequence>
<reference evidence="2" key="1">
    <citation type="submission" date="2023-11" db="EMBL/GenBank/DDBJ databases">
        <authorList>
            <person name="De Vega J J."/>
            <person name="De Vega J J."/>
        </authorList>
    </citation>
    <scope>NUCLEOTIDE SEQUENCE</scope>
</reference>
<dbReference type="EMBL" id="CAVNYO010000429">
    <property type="protein sequence ID" value="CAK5278862.1"/>
    <property type="molecule type" value="Genomic_DNA"/>
</dbReference>
<dbReference type="Proteomes" id="UP001295794">
    <property type="component" value="Unassembled WGS sequence"/>
</dbReference>
<organism evidence="2 4">
    <name type="scientific">Mycena citricolor</name>
    <dbReference type="NCBI Taxonomy" id="2018698"/>
    <lineage>
        <taxon>Eukaryota</taxon>
        <taxon>Fungi</taxon>
        <taxon>Dikarya</taxon>
        <taxon>Basidiomycota</taxon>
        <taxon>Agaricomycotina</taxon>
        <taxon>Agaricomycetes</taxon>
        <taxon>Agaricomycetidae</taxon>
        <taxon>Agaricales</taxon>
        <taxon>Marasmiineae</taxon>
        <taxon>Mycenaceae</taxon>
        <taxon>Mycena</taxon>
    </lineage>
</organism>
<comment type="caution">
    <text evidence="2">The sequence shown here is derived from an EMBL/GenBank/DDBJ whole genome shotgun (WGS) entry which is preliminary data.</text>
</comment>
<protein>
    <recommendedName>
        <fullName evidence="1">Amidase domain-containing protein</fullName>
    </recommendedName>
</protein>
<evidence type="ECO:0000313" key="2">
    <source>
        <dbReference type="EMBL" id="CAK5278862.1"/>
    </source>
</evidence>
<name>A0AAD2K4R5_9AGAR</name>
<feature type="domain" description="Amidase" evidence="1">
    <location>
        <begin position="238"/>
        <end position="617"/>
    </location>
</feature>
<feature type="non-terminal residue" evidence="2">
    <location>
        <position position="1"/>
    </location>
</feature>
<evidence type="ECO:0000313" key="3">
    <source>
        <dbReference type="EMBL" id="CAK5278882.1"/>
    </source>
</evidence>
<keyword evidence="4" id="KW-1185">Reference proteome</keyword>
<dbReference type="Gene3D" id="3.90.1300.10">
    <property type="entry name" value="Amidase signature (AS) domain"/>
    <property type="match status" value="1"/>
</dbReference>
<evidence type="ECO:0000313" key="4">
    <source>
        <dbReference type="Proteomes" id="UP001295794"/>
    </source>
</evidence>
<dbReference type="PANTHER" id="PTHR42678:SF34">
    <property type="entry name" value="OS04G0183300 PROTEIN"/>
    <property type="match status" value="1"/>
</dbReference>
<dbReference type="Pfam" id="PF01425">
    <property type="entry name" value="Amidase"/>
    <property type="match status" value="1"/>
</dbReference>
<dbReference type="AlphaFoldDB" id="A0AAD2K4R5"/>